<evidence type="ECO:0000256" key="10">
    <source>
        <dbReference type="ARBA" id="ARBA00023317"/>
    </source>
</evidence>
<protein>
    <recommendedName>
        <fullName evidence="11">Phosphatidylserine decarboxylase proenzyme</fullName>
        <ecNumber evidence="11">4.1.1.65</ecNumber>
    </recommendedName>
    <component>
        <recommendedName>
            <fullName evidence="11">Phosphatidylserine decarboxylase alpha chain</fullName>
        </recommendedName>
    </component>
    <component>
        <recommendedName>
            <fullName evidence="11">Phosphatidylserine decarboxylase beta chain</fullName>
        </recommendedName>
    </component>
</protein>
<feature type="chain" id="PRO_5044940058" description="Phosphatidylserine decarboxylase beta chain" evidence="11">
    <location>
        <begin position="1"/>
        <end position="254"/>
    </location>
</feature>
<dbReference type="EMBL" id="CAXIXY010000006">
    <property type="protein sequence ID" value="CAL2090910.1"/>
    <property type="molecule type" value="Genomic_DNA"/>
</dbReference>
<feature type="modified residue" description="Pyruvic acid (Ser); by autocatalysis" evidence="11">
    <location>
        <position position="255"/>
    </location>
</feature>
<evidence type="ECO:0000256" key="7">
    <source>
        <dbReference type="ARBA" id="ARBA00023209"/>
    </source>
</evidence>
<evidence type="ECO:0000256" key="4">
    <source>
        <dbReference type="ARBA" id="ARBA00023098"/>
    </source>
</evidence>
<evidence type="ECO:0000256" key="9">
    <source>
        <dbReference type="ARBA" id="ARBA00023264"/>
    </source>
</evidence>
<evidence type="ECO:0000256" key="11">
    <source>
        <dbReference type="HAMAP-Rule" id="MF_00663"/>
    </source>
</evidence>
<evidence type="ECO:0000313" key="13">
    <source>
        <dbReference type="Proteomes" id="UP001497416"/>
    </source>
</evidence>
<evidence type="ECO:0000256" key="3">
    <source>
        <dbReference type="ARBA" id="ARBA00022793"/>
    </source>
</evidence>
<evidence type="ECO:0000256" key="5">
    <source>
        <dbReference type="ARBA" id="ARBA00023136"/>
    </source>
</evidence>
<feature type="chain" id="PRO_5044940057" description="Phosphatidylserine decarboxylase alpha chain" evidence="11">
    <location>
        <begin position="255"/>
        <end position="292"/>
    </location>
</feature>
<comment type="cofactor">
    <cofactor evidence="11">
        <name>pyruvate</name>
        <dbReference type="ChEBI" id="CHEBI:15361"/>
    </cofactor>
    <text evidence="11">Binds 1 pyruvoyl group covalently per subunit.</text>
</comment>
<dbReference type="RefSeq" id="WP_348713036.1">
    <property type="nucleotide sequence ID" value="NZ_CAXIXW010000013.1"/>
</dbReference>
<comment type="pathway">
    <text evidence="1">Lipid metabolism.</text>
</comment>
<proteinExistence type="inferred from homology"/>
<dbReference type="InterPro" id="IPR003817">
    <property type="entry name" value="PS_Dcarbxylase"/>
</dbReference>
<feature type="active site" description="Charge relay system; for autoendoproteolytic cleavage activity" evidence="11">
    <location>
        <position position="255"/>
    </location>
</feature>
<dbReference type="PANTHER" id="PTHR10067:SF17">
    <property type="entry name" value="PHOSPHATIDYLSERINE DECARBOXYLASE PROENZYME 2"/>
    <property type="match status" value="1"/>
</dbReference>
<gene>
    <name evidence="11 12" type="primary">psd</name>
    <name evidence="12" type="ORF">T190607A01A_40108</name>
</gene>
<feature type="active site" description="Charge relay system; for autoendoproteolytic cleavage activity" evidence="11">
    <location>
        <position position="167"/>
    </location>
</feature>
<comment type="caution">
    <text evidence="12">The sequence shown here is derived from an EMBL/GenBank/DDBJ whole genome shotgun (WGS) entry which is preliminary data.</text>
</comment>
<evidence type="ECO:0000256" key="1">
    <source>
        <dbReference type="ARBA" id="ARBA00005189"/>
    </source>
</evidence>
<dbReference type="PANTHER" id="PTHR10067">
    <property type="entry name" value="PHOSPHATIDYLSERINE DECARBOXYLASE"/>
    <property type="match status" value="1"/>
</dbReference>
<feature type="active site" description="Charge relay system; for autoendoproteolytic cleavage activity" evidence="11">
    <location>
        <position position="111"/>
    </location>
</feature>
<comment type="pathway">
    <text evidence="11">Phospholipid metabolism; phosphatidylethanolamine biosynthesis; phosphatidylethanolamine from CDP-diacylglycerol: step 2/2.</text>
</comment>
<keyword evidence="8 11" id="KW-0456">Lyase</keyword>
<evidence type="ECO:0000256" key="6">
    <source>
        <dbReference type="ARBA" id="ARBA00023145"/>
    </source>
</evidence>
<evidence type="ECO:0000256" key="2">
    <source>
        <dbReference type="ARBA" id="ARBA00022516"/>
    </source>
</evidence>
<comment type="PTM">
    <text evidence="11">Is synthesized initially as an inactive proenzyme. Formation of the active enzyme involves a self-maturation process in which the active site pyruvoyl group is generated from an internal serine residue via an autocatalytic post-translational modification. Two non-identical subunits are generated from the proenzyme in this reaction, and the pyruvate is formed at the N-terminus of the alpha chain, which is derived from the carboxyl end of the proenzyme. The autoendoproteolytic cleavage occurs by a canonical serine protease mechanism, in which the side chain hydroxyl group of the serine supplies its oxygen atom to form the C-terminus of the beta chain, while the remainder of the serine residue undergoes an oxidative deamination to produce ammonia and the pyruvoyl prosthetic group on the alpha chain. During this reaction, the Ser that is part of the protease active site of the proenzyme becomes the pyruvoyl prosthetic group, which constitutes an essential element of the active site of the mature decarboxylase.</text>
</comment>
<dbReference type="Proteomes" id="UP001497416">
    <property type="component" value="Unassembled WGS sequence"/>
</dbReference>
<comment type="function">
    <text evidence="11">Catalyzes the formation of phosphatidylethanolamine (PtdEtn) from phosphatidylserine (PtdSer).</text>
</comment>
<keyword evidence="13" id="KW-1185">Reference proteome</keyword>
<keyword evidence="3 11" id="KW-0210">Decarboxylase</keyword>
<comment type="subcellular location">
    <subcellularLocation>
        <location evidence="11">Cell membrane</location>
        <topology evidence="11">Peripheral membrane protein</topology>
    </subcellularLocation>
</comment>
<keyword evidence="7 11" id="KW-0594">Phospholipid biosynthesis</keyword>
<keyword evidence="5 11" id="KW-0472">Membrane</keyword>
<dbReference type="GO" id="GO:0004609">
    <property type="term" value="F:phosphatidylserine decarboxylase activity"/>
    <property type="evidence" value="ECO:0007669"/>
    <property type="project" value="UniProtKB-EC"/>
</dbReference>
<dbReference type="HAMAP" id="MF_00663">
    <property type="entry name" value="PS_decarb_PSD_B_type2"/>
    <property type="match status" value="1"/>
</dbReference>
<dbReference type="Pfam" id="PF02666">
    <property type="entry name" value="PS_Dcarbxylase"/>
    <property type="match status" value="1"/>
</dbReference>
<dbReference type="InterPro" id="IPR033177">
    <property type="entry name" value="PSD-B"/>
</dbReference>
<accession>A0ABP1EWG6</accession>
<keyword evidence="11" id="KW-1003">Cell membrane</keyword>
<dbReference type="NCBIfam" id="TIGR00163">
    <property type="entry name" value="PS_decarb"/>
    <property type="match status" value="1"/>
</dbReference>
<sequence length="292" mass="33261">MQIKFINRQTGETQIETPPGEGFLKMLYNNPFGKLALLPLVKRKFLSEWYGRKMDKPSSVSKIQKFVDDLNIDINEAEKKVNDFTSFNDFFYRKLKPEARPINEGFVSPGDGKLLAFENVADVHNFFIKGRKFTLEEFLANKELAQTYKNASLLILRLAPNDYHRYHFPYQGTPSEMVKIKGDYLSVSPYALAGNFTKVFCENKREYCILETNDKGNIILAPVGATMVGSIIETYTANQPLNKGDEMGYFAFGGSTIVVLIDKDKIKIDEDILNNTKNRIETFVKMGEKIGN</sequence>
<comment type="catalytic activity">
    <reaction evidence="11">
        <text>a 1,2-diacyl-sn-glycero-3-phospho-L-serine + H(+) = a 1,2-diacyl-sn-glycero-3-phosphoethanolamine + CO2</text>
        <dbReference type="Rhea" id="RHEA:20828"/>
        <dbReference type="ChEBI" id="CHEBI:15378"/>
        <dbReference type="ChEBI" id="CHEBI:16526"/>
        <dbReference type="ChEBI" id="CHEBI:57262"/>
        <dbReference type="ChEBI" id="CHEBI:64612"/>
        <dbReference type="EC" id="4.1.1.65"/>
    </reaction>
</comment>
<keyword evidence="10 11" id="KW-0670">Pyruvate</keyword>
<keyword evidence="9 11" id="KW-1208">Phospholipid metabolism</keyword>
<name>A0ABP1EWG6_9FLAO</name>
<evidence type="ECO:0000313" key="12">
    <source>
        <dbReference type="EMBL" id="CAL2090910.1"/>
    </source>
</evidence>
<dbReference type="EC" id="4.1.1.65" evidence="11"/>
<comment type="similarity">
    <text evidence="11">Belongs to the phosphatidylserine decarboxylase family. PSD-B subfamily. Prokaryotic type II sub-subfamily.</text>
</comment>
<evidence type="ECO:0000256" key="8">
    <source>
        <dbReference type="ARBA" id="ARBA00023239"/>
    </source>
</evidence>
<keyword evidence="6 11" id="KW-0865">Zymogen</keyword>
<reference evidence="12 13" key="1">
    <citation type="submission" date="2024-05" db="EMBL/GenBank/DDBJ databases">
        <authorList>
            <person name="Duchaud E."/>
        </authorList>
    </citation>
    <scope>NUCLEOTIDE SEQUENCE [LARGE SCALE GENOMIC DNA]</scope>
    <source>
        <strain evidence="12">Ena-SAMPLE-TAB-13-05-2024-13:56:06:370-140302</strain>
    </source>
</reference>
<organism evidence="12 13">
    <name type="scientific">Tenacibaculum platacis</name>
    <dbReference type="NCBI Taxonomy" id="3137852"/>
    <lineage>
        <taxon>Bacteria</taxon>
        <taxon>Pseudomonadati</taxon>
        <taxon>Bacteroidota</taxon>
        <taxon>Flavobacteriia</taxon>
        <taxon>Flavobacteriales</taxon>
        <taxon>Flavobacteriaceae</taxon>
        <taxon>Tenacibaculum</taxon>
    </lineage>
</organism>
<keyword evidence="2 11" id="KW-0444">Lipid biosynthesis</keyword>
<feature type="site" description="Cleavage (non-hydrolytic); by autocatalysis" evidence="11">
    <location>
        <begin position="254"/>
        <end position="255"/>
    </location>
</feature>
<dbReference type="NCBIfam" id="NF001941">
    <property type="entry name" value="PRK00723.1"/>
    <property type="match status" value="1"/>
</dbReference>
<comment type="subunit">
    <text evidence="11">Heterodimer of a large membrane-associated beta subunit and a small pyruvoyl-containing alpha subunit.</text>
</comment>
<keyword evidence="4 11" id="KW-0443">Lipid metabolism</keyword>
<dbReference type="InterPro" id="IPR033179">
    <property type="entry name" value="PSD_type2_pro"/>
</dbReference>
<feature type="active site" description="Schiff-base intermediate with substrate; via pyruvic acid; for decarboxylase activity" evidence="11">
    <location>
        <position position="255"/>
    </location>
</feature>